<dbReference type="InterPro" id="IPR036322">
    <property type="entry name" value="WD40_repeat_dom_sf"/>
</dbReference>
<feature type="compositionally biased region" description="Basic and acidic residues" evidence="4">
    <location>
        <begin position="676"/>
        <end position="689"/>
    </location>
</feature>
<feature type="repeat" description="WD" evidence="3">
    <location>
        <begin position="341"/>
        <end position="383"/>
    </location>
</feature>
<feature type="compositionally biased region" description="Basic and acidic residues" evidence="4">
    <location>
        <begin position="956"/>
        <end position="970"/>
    </location>
</feature>
<feature type="region of interest" description="Disordered" evidence="4">
    <location>
        <begin position="1"/>
        <end position="38"/>
    </location>
</feature>
<feature type="region of interest" description="Disordered" evidence="4">
    <location>
        <begin position="808"/>
        <end position="828"/>
    </location>
</feature>
<evidence type="ECO:0000256" key="4">
    <source>
        <dbReference type="SAM" id="MobiDB-lite"/>
    </source>
</evidence>
<feature type="compositionally biased region" description="Pro residues" evidence="4">
    <location>
        <begin position="1115"/>
        <end position="1124"/>
    </location>
</feature>
<feature type="region of interest" description="Disordered" evidence="4">
    <location>
        <begin position="956"/>
        <end position="979"/>
    </location>
</feature>
<reference evidence="5" key="1">
    <citation type="submission" date="2023-11" db="EMBL/GenBank/DDBJ databases">
        <authorList>
            <person name="De Vega J J."/>
            <person name="De Vega J J."/>
        </authorList>
    </citation>
    <scope>NUCLEOTIDE SEQUENCE</scope>
</reference>
<dbReference type="InterPro" id="IPR019775">
    <property type="entry name" value="WD40_repeat_CS"/>
</dbReference>
<dbReference type="InterPro" id="IPR015943">
    <property type="entry name" value="WD40/YVTN_repeat-like_dom_sf"/>
</dbReference>
<feature type="region of interest" description="Disordered" evidence="4">
    <location>
        <begin position="92"/>
        <end position="118"/>
    </location>
</feature>
<dbReference type="GO" id="GO:0005774">
    <property type="term" value="C:vacuolar membrane"/>
    <property type="evidence" value="ECO:0007669"/>
    <property type="project" value="TreeGrafter"/>
</dbReference>
<feature type="region of interest" description="Disordered" evidence="4">
    <location>
        <begin position="1156"/>
        <end position="1190"/>
    </location>
</feature>
<proteinExistence type="predicted"/>
<dbReference type="Pfam" id="PF00400">
    <property type="entry name" value="WD40"/>
    <property type="match status" value="1"/>
</dbReference>
<comment type="caution">
    <text evidence="5">The sequence shown here is derived from an EMBL/GenBank/DDBJ whole genome shotgun (WGS) entry which is preliminary data.</text>
</comment>
<feature type="compositionally biased region" description="Basic and acidic residues" evidence="4">
    <location>
        <begin position="1"/>
        <end position="10"/>
    </location>
</feature>
<keyword evidence="6" id="KW-1185">Reference proteome</keyword>
<feature type="compositionally biased region" description="Basic residues" evidence="4">
    <location>
        <begin position="596"/>
        <end position="611"/>
    </location>
</feature>
<evidence type="ECO:0000256" key="1">
    <source>
        <dbReference type="ARBA" id="ARBA00022574"/>
    </source>
</evidence>
<organism evidence="5 6">
    <name type="scientific">Mycena citricolor</name>
    <dbReference type="NCBI Taxonomy" id="2018698"/>
    <lineage>
        <taxon>Eukaryota</taxon>
        <taxon>Fungi</taxon>
        <taxon>Dikarya</taxon>
        <taxon>Basidiomycota</taxon>
        <taxon>Agaricomycotina</taxon>
        <taxon>Agaricomycetes</taxon>
        <taxon>Agaricomycetidae</taxon>
        <taxon>Agaricales</taxon>
        <taxon>Marasmiineae</taxon>
        <taxon>Mycenaceae</taxon>
        <taxon>Mycena</taxon>
    </lineage>
</organism>
<dbReference type="PROSITE" id="PS50082">
    <property type="entry name" value="WD_REPEATS_2"/>
    <property type="match status" value="1"/>
</dbReference>
<keyword evidence="2" id="KW-0677">Repeat</keyword>
<evidence type="ECO:0000256" key="2">
    <source>
        <dbReference type="ARBA" id="ARBA00022737"/>
    </source>
</evidence>
<feature type="compositionally biased region" description="Low complexity" evidence="4">
    <location>
        <begin position="652"/>
        <end position="664"/>
    </location>
</feature>
<dbReference type="EMBL" id="CAVNYO010000480">
    <property type="protein sequence ID" value="CAK5284472.1"/>
    <property type="molecule type" value="Genomic_DNA"/>
</dbReference>
<dbReference type="SMART" id="SM00320">
    <property type="entry name" value="WD40"/>
    <property type="match status" value="5"/>
</dbReference>
<evidence type="ECO:0000256" key="3">
    <source>
        <dbReference type="PROSITE-ProRule" id="PRU00221"/>
    </source>
</evidence>
<dbReference type="Gene3D" id="2.130.10.10">
    <property type="entry name" value="YVTN repeat-like/Quinoprotein amine dehydrogenase"/>
    <property type="match status" value="1"/>
</dbReference>
<feature type="region of interest" description="Disordered" evidence="4">
    <location>
        <begin position="1113"/>
        <end position="1134"/>
    </location>
</feature>
<gene>
    <name evidence="5" type="ORF">MYCIT1_LOCUS37743</name>
</gene>
<dbReference type="PROSITE" id="PS00678">
    <property type="entry name" value="WD_REPEATS_1"/>
    <property type="match status" value="2"/>
</dbReference>
<feature type="compositionally biased region" description="Low complexity" evidence="4">
    <location>
        <begin position="22"/>
        <end position="36"/>
    </location>
</feature>
<feature type="region of interest" description="Disordered" evidence="4">
    <location>
        <begin position="872"/>
        <end position="908"/>
    </location>
</feature>
<accession>A0AAD2Q817</accession>
<feature type="region of interest" description="Disordered" evidence="4">
    <location>
        <begin position="640"/>
        <end position="689"/>
    </location>
</feature>
<dbReference type="GO" id="GO:0034198">
    <property type="term" value="P:cellular response to amino acid starvation"/>
    <property type="evidence" value="ECO:0007669"/>
    <property type="project" value="TreeGrafter"/>
</dbReference>
<keyword evidence="1 3" id="KW-0853">WD repeat</keyword>
<dbReference type="InterPro" id="IPR049567">
    <property type="entry name" value="WDR59-like"/>
</dbReference>
<protein>
    <submittedName>
        <fullName evidence="5">Uncharacterized protein</fullName>
    </submittedName>
</protein>
<dbReference type="Proteomes" id="UP001295794">
    <property type="component" value="Unassembled WGS sequence"/>
</dbReference>
<dbReference type="PANTHER" id="PTHR46170:SF1">
    <property type="entry name" value="GATOR COMPLEX PROTEIN WDR59"/>
    <property type="match status" value="1"/>
</dbReference>
<evidence type="ECO:0000313" key="6">
    <source>
        <dbReference type="Proteomes" id="UP001295794"/>
    </source>
</evidence>
<dbReference type="GO" id="GO:0035859">
    <property type="term" value="C:Seh1-associated complex"/>
    <property type="evidence" value="ECO:0007669"/>
    <property type="project" value="TreeGrafter"/>
</dbReference>
<name>A0AAD2Q817_9AGAR</name>
<dbReference type="InterPro" id="IPR001680">
    <property type="entry name" value="WD40_rpt"/>
</dbReference>
<sequence length="1392" mass="151639">MPRLHPDDTPGTHTNSHTRPIPAASSSALLGARRPSWIGPQPGSMMAAMSTNNSASDALLLAARRPSWPNGILELDMPPPGRRRKIAYDPEEHYGDAEGDDDLADRAYGSGSGSGSGGHLFVDGESSEEGMGNNFGAALQINMQKLVGDAVGNMSISPTSRDVVLAARRGLFIIDLHYPFEVPRFLPQGGTWDVADVQWNPHVSRSQYVVSTSAEKLLIWNLLLPYSSTASRTGGSSSPIPSSASSPSAIQHVLHQHYRAITDINWHPAEPDIVVSTSIDAWVWGWDLRDTRKPIWGLSAFGAGGTQVKWNRQDPDVLASSHGGETLIWDRRKGSMPITHLRAHRSKIYGIDWSPTRRQELVTCALDGEIKVWDIDQVSETVLSNSNSSEFTAQPHPHSSPLIRTSSMLHTPLRTIQTAYPVWRARHLPFGRGVLSLPQRGSTGLEMYALGEWGQGAGPRTELAEDVLPVEVFEGHTDVVKEFVWRRGTDTDGDAFQLITWSKDRTLRLWPVDAEMMEKVGYQRPEEEREAALEPPSFSFRNPPVADLSAESSSTFSGSTLGPPPSPALFSAPISHGGARGILAGVLAGGPTGRKDRSRRSSPATPRRRPATSRMTPGGRKVGGLDALSWLQNVKEVKDTFGGFGPGRTDRSSSGGAASSGLGSELADVHDEENESLARNRSDSRGRTGEFEAHSLQDELTSVINKLPLAKIKLEKHDLKKRTCTLGLLGPWGETPSVFMRVTFTFPKDYPHGRHPHGTPTIELERNPLISLNNRAFILRRLRTIRERQRPCLEACLRFLSEGERSGAYTLDSGSESESELDDGARKKQTMTLMRSHKNMAEPRTSQGTFGPNGELVCFFRSPPRIVQHVLRDSKSVSAAESEAPDNLDLGRPEEPERMASPTSARSPALIADAVRRLNLAAKDRIVKPLEMGSTRHDDDHILRIMTNLLTFSHDTRESEAAGSRQRAEESAAGASAPRRSTVFITPTSHFAGADQKVAGGYVFEADSVGRLCAKNAEVAKQAGRYDHARMFDTLGALFPAFGDGPTLPSTLAVKVVDRLHGELSTQKDIQMLAMLSMIVLQGFRPPAPSSAVKTPASPGDYFSRLPTQQLKTPMTPPTWPRSPPVQLSTSGSSRGSWSSLFNAGTMRQFMSGVQESLSVGTPAESPPVLSKLDMSKVTPPENPHPSPVLLSRRGAWRRDSGSQLPTVSKSWTEGSSSNTTVKLGVSFSSAGNRPSRLGTPRDVIQEHKVVVFEPDVVFEPEAWFPASRFTGHVQVYAEILFSWQMYHKRLELLRAVGGSGGGAALPDSLGYSIGIQRRCSTCGEIVQEGKMSCRNCDAPAGPPRCTVCRLPVKGLSRCCLRCWHVTHITCWRELGVPICPLGCGCLCDGSQ</sequence>
<dbReference type="PANTHER" id="PTHR46170">
    <property type="entry name" value="GATOR COMPLEX PROTEIN WDR59"/>
    <property type="match status" value="1"/>
</dbReference>
<dbReference type="CDD" id="cd16488">
    <property type="entry name" value="mRING-H2-C3H3C2_Mio-like"/>
    <property type="match status" value="1"/>
</dbReference>
<dbReference type="GO" id="GO:0035591">
    <property type="term" value="F:signaling adaptor activity"/>
    <property type="evidence" value="ECO:0007669"/>
    <property type="project" value="TreeGrafter"/>
</dbReference>
<feature type="region of interest" description="Disordered" evidence="4">
    <location>
        <begin position="525"/>
        <end position="624"/>
    </location>
</feature>
<feature type="compositionally biased region" description="Basic and acidic residues" evidence="4">
    <location>
        <begin position="889"/>
        <end position="898"/>
    </location>
</feature>
<dbReference type="GO" id="GO:1904263">
    <property type="term" value="P:positive regulation of TORC1 signaling"/>
    <property type="evidence" value="ECO:0007669"/>
    <property type="project" value="TreeGrafter"/>
</dbReference>
<evidence type="ECO:0000313" key="5">
    <source>
        <dbReference type="EMBL" id="CAK5284472.1"/>
    </source>
</evidence>
<dbReference type="PROSITE" id="PS50294">
    <property type="entry name" value="WD_REPEATS_REGION"/>
    <property type="match status" value="1"/>
</dbReference>
<dbReference type="SUPFAM" id="SSF50978">
    <property type="entry name" value="WD40 repeat-like"/>
    <property type="match status" value="1"/>
</dbReference>
<feature type="compositionally biased region" description="Low complexity" evidence="4">
    <location>
        <begin position="548"/>
        <end position="561"/>
    </location>
</feature>